<dbReference type="Gene3D" id="3.10.450.30">
    <property type="entry name" value="Microbial ribonucleases"/>
    <property type="match status" value="1"/>
</dbReference>
<evidence type="ECO:0000313" key="12">
    <source>
        <dbReference type="Proteomes" id="UP000242243"/>
    </source>
</evidence>
<dbReference type="InterPro" id="IPR000026">
    <property type="entry name" value="N1-like"/>
</dbReference>
<organism evidence="11 12">
    <name type="scientific">Halolactibacillus halophilus</name>
    <dbReference type="NCBI Taxonomy" id="306540"/>
    <lineage>
        <taxon>Bacteria</taxon>
        <taxon>Bacillati</taxon>
        <taxon>Bacillota</taxon>
        <taxon>Bacilli</taxon>
        <taxon>Bacillales</taxon>
        <taxon>Bacillaceae</taxon>
        <taxon>Halolactibacillus</taxon>
    </lineage>
</organism>
<evidence type="ECO:0000256" key="9">
    <source>
        <dbReference type="PIRSR" id="PIRSR001013-1"/>
    </source>
</evidence>
<accession>A0A1I5NIR8</accession>
<dbReference type="GO" id="GO:0016787">
    <property type="term" value="F:hydrolase activity"/>
    <property type="evidence" value="ECO:0007669"/>
    <property type="project" value="UniProtKB-KW"/>
</dbReference>
<reference evidence="11 12" key="1">
    <citation type="submission" date="2016-10" db="EMBL/GenBank/DDBJ databases">
        <authorList>
            <person name="de Groot N.N."/>
        </authorList>
    </citation>
    <scope>NUCLEOTIDE SEQUENCE [LARGE SCALE GENOMIC DNA]</scope>
    <source>
        <strain evidence="11 12">DSM 17073</strain>
    </source>
</reference>
<dbReference type="InterPro" id="IPR001887">
    <property type="entry name" value="Barnase"/>
</dbReference>
<keyword evidence="4 8" id="KW-0964">Secreted</keyword>
<dbReference type="PRINTS" id="PR00117">
    <property type="entry name" value="BARNASE"/>
</dbReference>
<evidence type="ECO:0000313" key="13">
    <source>
        <dbReference type="Proteomes" id="UP000321547"/>
    </source>
</evidence>
<dbReference type="EC" id="3.1.27.-" evidence="8"/>
<evidence type="ECO:0000256" key="1">
    <source>
        <dbReference type="ARBA" id="ARBA00004613"/>
    </source>
</evidence>
<name>A0A1I5NIR8_9BACI</name>
<evidence type="ECO:0000256" key="2">
    <source>
        <dbReference type="ARBA" id="ARBA00009006"/>
    </source>
</evidence>
<keyword evidence="5 8" id="KW-0540">Nuclease</keyword>
<evidence type="ECO:0000313" key="11">
    <source>
        <dbReference type="EMBL" id="SFP21226.1"/>
    </source>
</evidence>
<evidence type="ECO:0000256" key="5">
    <source>
        <dbReference type="ARBA" id="ARBA00022722"/>
    </source>
</evidence>
<dbReference type="InterPro" id="IPR016191">
    <property type="entry name" value="Ribonuclease/ribotoxin"/>
</dbReference>
<proteinExistence type="inferred from homology"/>
<evidence type="ECO:0000256" key="6">
    <source>
        <dbReference type="ARBA" id="ARBA00022759"/>
    </source>
</evidence>
<comment type="subcellular location">
    <subcellularLocation>
        <location evidence="1 8">Secreted</location>
    </subcellularLocation>
</comment>
<dbReference type="EMBL" id="BJWI01000008">
    <property type="protein sequence ID" value="GEM01339.1"/>
    <property type="molecule type" value="Genomic_DNA"/>
</dbReference>
<evidence type="ECO:0000256" key="7">
    <source>
        <dbReference type="ARBA" id="ARBA00022801"/>
    </source>
</evidence>
<evidence type="ECO:0000313" key="10">
    <source>
        <dbReference type="EMBL" id="GEM01339.1"/>
    </source>
</evidence>
<keyword evidence="6 8" id="KW-0255">Endonuclease</keyword>
<dbReference type="OrthoDB" id="9803442at2"/>
<dbReference type="GO" id="GO:0004521">
    <property type="term" value="F:RNA endonuclease activity"/>
    <property type="evidence" value="ECO:0007669"/>
    <property type="project" value="UniProtKB-UniRule"/>
</dbReference>
<protein>
    <recommendedName>
        <fullName evidence="3 8">Ribonuclease</fullName>
        <ecNumber evidence="8">3.1.27.-</ecNumber>
    </recommendedName>
</protein>
<dbReference type="STRING" id="306540.SAMN05421839_10952"/>
<feature type="active site" description="Proton acceptor" evidence="9">
    <location>
        <position position="114"/>
    </location>
</feature>
<evidence type="ECO:0000256" key="4">
    <source>
        <dbReference type="ARBA" id="ARBA00022525"/>
    </source>
</evidence>
<dbReference type="Proteomes" id="UP000242243">
    <property type="component" value="Unassembled WGS sequence"/>
</dbReference>
<dbReference type="GO" id="GO:0005576">
    <property type="term" value="C:extracellular region"/>
    <property type="evidence" value="ECO:0007669"/>
    <property type="project" value="UniProtKB-SubCell"/>
</dbReference>
<gene>
    <name evidence="10" type="ORF">HHA03_08710</name>
    <name evidence="11" type="ORF">SAMN05421839_10952</name>
</gene>
<feature type="active site" description="Proton donor" evidence="9">
    <location>
        <position position="143"/>
    </location>
</feature>
<dbReference type="RefSeq" id="WP_089831055.1">
    <property type="nucleotide sequence ID" value="NZ_BJWI01000008.1"/>
</dbReference>
<dbReference type="PIRSF" id="PIRSF001013">
    <property type="entry name" value="Barnase"/>
    <property type="match status" value="1"/>
</dbReference>
<comment type="similarity">
    <text evidence="2 8">Belongs to the ribonuclease N1/T1 family.</text>
</comment>
<reference evidence="10 13" key="2">
    <citation type="submission" date="2019-07" db="EMBL/GenBank/DDBJ databases">
        <title>Whole genome shotgun sequence of Halolactibacillus halophilus NBRC 100868.</title>
        <authorList>
            <person name="Hosoyama A."/>
            <person name="Uohara A."/>
            <person name="Ohji S."/>
            <person name="Ichikawa N."/>
        </authorList>
    </citation>
    <scope>NUCLEOTIDE SEQUENCE [LARGE SCALE GENOMIC DNA]</scope>
    <source>
        <strain evidence="10 13">NBRC 100868</strain>
    </source>
</reference>
<evidence type="ECO:0000256" key="8">
    <source>
        <dbReference type="PIRNR" id="PIRNR001013"/>
    </source>
</evidence>
<evidence type="ECO:0000256" key="3">
    <source>
        <dbReference type="ARBA" id="ARBA00022214"/>
    </source>
</evidence>
<dbReference type="Proteomes" id="UP000321547">
    <property type="component" value="Unassembled WGS sequence"/>
</dbReference>
<dbReference type="Pfam" id="PF00545">
    <property type="entry name" value="Ribonuclease"/>
    <property type="match status" value="1"/>
</dbReference>
<dbReference type="GO" id="GO:0003723">
    <property type="term" value="F:RNA binding"/>
    <property type="evidence" value="ECO:0007669"/>
    <property type="project" value="UniProtKB-UniRule"/>
</dbReference>
<keyword evidence="13" id="KW-1185">Reference proteome</keyword>
<keyword evidence="7 8" id="KW-0378">Hydrolase</keyword>
<dbReference type="SUPFAM" id="SSF53933">
    <property type="entry name" value="Microbial ribonucleases"/>
    <property type="match status" value="1"/>
</dbReference>
<dbReference type="AlphaFoldDB" id="A0A1I5NIR8"/>
<sequence>MNKLSRFILVLFVTLGVAIFSGEDILDLFLEPNDQTVDHSNIEETGHYTTVDEVSAYITHYQALPSNYLTKDEAYDLGWEPDEGNLHDVAPGMSIGGDPFYNREGRLPNATYYEADIDYTGDYRNEKRLVYSNEGTIYYTDNHYESFREIDMGEAK</sequence>
<dbReference type="EMBL" id="FOXC01000009">
    <property type="protein sequence ID" value="SFP21226.1"/>
    <property type="molecule type" value="Genomic_DNA"/>
</dbReference>